<dbReference type="EMBL" id="OOIL02004034">
    <property type="protein sequence ID" value="VFQ90243.1"/>
    <property type="molecule type" value="Genomic_DNA"/>
</dbReference>
<name>A0A484MMP6_9ASTE</name>
<reference evidence="1 2" key="1">
    <citation type="submission" date="2018-04" db="EMBL/GenBank/DDBJ databases">
        <authorList>
            <person name="Vogel A."/>
        </authorList>
    </citation>
    <scope>NUCLEOTIDE SEQUENCE [LARGE SCALE GENOMIC DNA]</scope>
</reference>
<evidence type="ECO:0000313" key="2">
    <source>
        <dbReference type="Proteomes" id="UP000595140"/>
    </source>
</evidence>
<proteinExistence type="predicted"/>
<dbReference type="AlphaFoldDB" id="A0A484MMP6"/>
<organism evidence="1 2">
    <name type="scientific">Cuscuta campestris</name>
    <dbReference type="NCBI Taxonomy" id="132261"/>
    <lineage>
        <taxon>Eukaryota</taxon>
        <taxon>Viridiplantae</taxon>
        <taxon>Streptophyta</taxon>
        <taxon>Embryophyta</taxon>
        <taxon>Tracheophyta</taxon>
        <taxon>Spermatophyta</taxon>
        <taxon>Magnoliopsida</taxon>
        <taxon>eudicotyledons</taxon>
        <taxon>Gunneridae</taxon>
        <taxon>Pentapetalae</taxon>
        <taxon>asterids</taxon>
        <taxon>lamiids</taxon>
        <taxon>Solanales</taxon>
        <taxon>Convolvulaceae</taxon>
        <taxon>Cuscuteae</taxon>
        <taxon>Cuscuta</taxon>
        <taxon>Cuscuta subgen. Grammica</taxon>
        <taxon>Cuscuta sect. Cleistogrammica</taxon>
    </lineage>
</organism>
<gene>
    <name evidence="1" type="ORF">CCAM_LOCUS32019</name>
</gene>
<protein>
    <submittedName>
        <fullName evidence="1">Uncharacterized protein</fullName>
    </submittedName>
</protein>
<keyword evidence="2" id="KW-1185">Reference proteome</keyword>
<dbReference type="Proteomes" id="UP000595140">
    <property type="component" value="Unassembled WGS sequence"/>
</dbReference>
<sequence>MLVANVAAAAAAAQISPLLLRLAAAVAQIRCRRCSDSPPSLLIFSPPLFKLATADEILRYHHYRNCWCRN</sequence>
<evidence type="ECO:0000313" key="1">
    <source>
        <dbReference type="EMBL" id="VFQ90243.1"/>
    </source>
</evidence>
<accession>A0A484MMP6</accession>